<comment type="caution">
    <text evidence="1">The sequence shown here is derived from an EMBL/GenBank/DDBJ whole genome shotgun (WGS) entry which is preliminary data.</text>
</comment>
<proteinExistence type="predicted"/>
<evidence type="ECO:0000313" key="2">
    <source>
        <dbReference type="Proteomes" id="UP001597549"/>
    </source>
</evidence>
<organism evidence="1 2">
    <name type="scientific">Flavobacterium ardleyense</name>
    <dbReference type="NCBI Taxonomy" id="2038737"/>
    <lineage>
        <taxon>Bacteria</taxon>
        <taxon>Pseudomonadati</taxon>
        <taxon>Bacteroidota</taxon>
        <taxon>Flavobacteriia</taxon>
        <taxon>Flavobacteriales</taxon>
        <taxon>Flavobacteriaceae</taxon>
        <taxon>Flavobacterium</taxon>
    </lineage>
</organism>
<name>A0ABW5Z5C6_9FLAO</name>
<gene>
    <name evidence="1" type="ORF">ACFSX9_02740</name>
</gene>
<dbReference type="Proteomes" id="UP001597549">
    <property type="component" value="Unassembled WGS sequence"/>
</dbReference>
<reference evidence="2" key="1">
    <citation type="journal article" date="2019" name="Int. J. Syst. Evol. Microbiol.">
        <title>The Global Catalogue of Microorganisms (GCM) 10K type strain sequencing project: providing services to taxonomists for standard genome sequencing and annotation.</title>
        <authorList>
            <consortium name="The Broad Institute Genomics Platform"/>
            <consortium name="The Broad Institute Genome Sequencing Center for Infectious Disease"/>
            <person name="Wu L."/>
            <person name="Ma J."/>
        </authorList>
    </citation>
    <scope>NUCLEOTIDE SEQUENCE [LARGE SCALE GENOMIC DNA]</scope>
    <source>
        <strain evidence="2">KCTC 52644</strain>
    </source>
</reference>
<dbReference type="EMBL" id="JBHUOL010000006">
    <property type="protein sequence ID" value="MFD2907643.1"/>
    <property type="molecule type" value="Genomic_DNA"/>
</dbReference>
<protein>
    <submittedName>
        <fullName evidence="1">Uncharacterized protein</fullName>
    </submittedName>
</protein>
<dbReference type="RefSeq" id="WP_379804089.1">
    <property type="nucleotide sequence ID" value="NZ_JBHUOL010000006.1"/>
</dbReference>
<accession>A0ABW5Z5C6</accession>
<keyword evidence="2" id="KW-1185">Reference proteome</keyword>
<sequence length="259" mass="29747">MGLFDKIFGTNDKIRVEFIDNSNGETIGVSEMTADQLPETFSVGTTMHIQDNDWDVEEAIPDSSIDFIKSKSLVLKMRKIEKMNVEDIWYSLPTISNEFPHTIPVTQSTKFDIHIHEDDYRQNEFLNTEASSLIEEEFVGIKNIWEKYSKKSEDYTLFKNCHLRTSIGLPDLTINFSNFKELLKFESVGQVIINGEKLKNGFAVSTDSSTYFGTLENDTIIELCISKSTENTTAEIKKITKAFNLLFVNWNQCEIIKNY</sequence>
<evidence type="ECO:0000313" key="1">
    <source>
        <dbReference type="EMBL" id="MFD2907643.1"/>
    </source>
</evidence>